<feature type="domain" description="S1 motif" evidence="7">
    <location>
        <begin position="107"/>
        <end position="173"/>
    </location>
</feature>
<feature type="domain" description="S1 motif" evidence="7">
    <location>
        <begin position="17"/>
        <end position="74"/>
    </location>
</feature>
<dbReference type="PANTHER" id="PTHR10724">
    <property type="entry name" value="30S RIBOSOMAL PROTEIN S1"/>
    <property type="match status" value="1"/>
</dbReference>
<dbReference type="PANTHER" id="PTHR10724:SF7">
    <property type="entry name" value="SMALL RIBOSOMAL SUBUNIT PROTEIN BS1C"/>
    <property type="match status" value="1"/>
</dbReference>
<dbReference type="GO" id="GO:0003729">
    <property type="term" value="F:mRNA binding"/>
    <property type="evidence" value="ECO:0007669"/>
    <property type="project" value="TreeGrafter"/>
</dbReference>
<dbReference type="GeneID" id="61420401"/>
<dbReference type="InterPro" id="IPR035104">
    <property type="entry name" value="Ribosomal_protein_S1-like"/>
</dbReference>
<evidence type="ECO:0000256" key="6">
    <source>
        <dbReference type="SAM" id="MobiDB-lite"/>
    </source>
</evidence>
<dbReference type="eggNOG" id="COG0539">
    <property type="taxonomic scope" value="Bacteria"/>
</dbReference>
<reference evidence="8 9" key="1">
    <citation type="submission" date="2011-02" db="EMBL/GenBank/DDBJ databases">
        <authorList>
            <person name="Stanhope M.J."/>
            <person name="Durkin A.S."/>
            <person name="Hostetler J."/>
            <person name="Kim M."/>
            <person name="Radune D."/>
            <person name="Singh I."/>
            <person name="Town C.D."/>
        </authorList>
    </citation>
    <scope>NUCLEOTIDE SEQUENCE [LARGE SCALE GENOMIC DNA]</scope>
    <source>
        <strain evidence="8 9">NCFD 2020</strain>
    </source>
</reference>
<feature type="domain" description="S1 motif" evidence="7">
    <location>
        <begin position="194"/>
        <end position="262"/>
    </location>
</feature>
<proteinExistence type="inferred from homology"/>
<dbReference type="FunFam" id="2.40.50.140:FF:000051">
    <property type="entry name" value="RNA-binding transcriptional accessory protein"/>
    <property type="match status" value="1"/>
</dbReference>
<keyword evidence="4 8" id="KW-0689">Ribosomal protein</keyword>
<dbReference type="FunFam" id="2.40.50.140:FF:000114">
    <property type="entry name" value="30S ribosomal protein S1"/>
    <property type="match status" value="1"/>
</dbReference>
<comment type="similarity">
    <text evidence="1">Belongs to the bacterial ribosomal protein bS1 family.</text>
</comment>
<dbReference type="CDD" id="cd05692">
    <property type="entry name" value="S1_RPS1_repeat_hs4"/>
    <property type="match status" value="1"/>
</dbReference>
<evidence type="ECO:0000256" key="1">
    <source>
        <dbReference type="ARBA" id="ARBA00006767"/>
    </source>
</evidence>
<keyword evidence="5" id="KW-0687">Ribonucleoprotein</keyword>
<dbReference type="PROSITE" id="PS50126">
    <property type="entry name" value="S1"/>
    <property type="match status" value="4"/>
</dbReference>
<feature type="domain" description="S1 motif" evidence="7">
    <location>
        <begin position="279"/>
        <end position="348"/>
    </location>
</feature>
<evidence type="ECO:0000256" key="2">
    <source>
        <dbReference type="ARBA" id="ARBA00022737"/>
    </source>
</evidence>
<dbReference type="GO" id="GO:0003735">
    <property type="term" value="F:structural constituent of ribosome"/>
    <property type="evidence" value="ECO:0007669"/>
    <property type="project" value="TreeGrafter"/>
</dbReference>
<evidence type="ECO:0000259" key="7">
    <source>
        <dbReference type="PROSITE" id="PS50126"/>
    </source>
</evidence>
<accession>F1Z0Z5</accession>
<dbReference type="SMART" id="SM00316">
    <property type="entry name" value="S1"/>
    <property type="match status" value="4"/>
</dbReference>
<sequence>MNEFEDLLNSVSEVNPGDVVTAEVLTVDNGQANVVIDGTGVEGVLTLRELTNDRDADINDFVKAGDTVEVLVLRQVVGKDTDTVTFLVSKKRLEARKAWDKLVGREGEVVTVKGTRAVKGGLSVEFEGLRGFIPASMIDTRFVRNTEKFVGQEFEAKIKEVDAAENRFILSRREVIEEAAKEARQEVFSKLSEGSVVTGTVARLTSFGAFIDLGGVDGLVHVTELSHERNVSPKSVVSVGEEVEVKVLSIDEEAGRVSLSLKATTPGPWDGVEQKLAQGDVVEGKVKRLTDFGAFVEVLAGIDGLVHISQISHNRVENPKDVLSVGQEVTVKVLEVNAADERVSLSIKALEERPAQAEGENNYNNNNNNSERQSRPRRPKREQKRDYELPETQTGFSMADLFGDIEL</sequence>
<keyword evidence="3" id="KW-0694">RNA-binding</keyword>
<dbReference type="SUPFAM" id="SSF50249">
    <property type="entry name" value="Nucleic acid-binding proteins"/>
    <property type="match status" value="4"/>
</dbReference>
<dbReference type="Proteomes" id="UP000003732">
    <property type="component" value="Unassembled WGS sequence"/>
</dbReference>
<dbReference type="EMBL" id="AEUT02000001">
    <property type="protein sequence ID" value="EGE54268.1"/>
    <property type="molecule type" value="Genomic_DNA"/>
</dbReference>
<evidence type="ECO:0000256" key="3">
    <source>
        <dbReference type="ARBA" id="ARBA00022884"/>
    </source>
</evidence>
<dbReference type="CDD" id="cd04465">
    <property type="entry name" value="S1_RPS1_repeat_ec2_hs2"/>
    <property type="match status" value="1"/>
</dbReference>
<feature type="region of interest" description="Disordered" evidence="6">
    <location>
        <begin position="353"/>
        <end position="407"/>
    </location>
</feature>
<name>F1Z0Z5_9STRE</name>
<gene>
    <name evidence="8" type="primary">rpsA</name>
    <name evidence="8" type="ORF">SPB_0727</name>
</gene>
<comment type="caution">
    <text evidence="8">The sequence shown here is derived from an EMBL/GenBank/DDBJ whole genome shotgun (WGS) entry which is preliminary data.</text>
</comment>
<dbReference type="NCBIfam" id="NF005208">
    <property type="entry name" value="PRK06676.1"/>
    <property type="match status" value="1"/>
</dbReference>
<dbReference type="AlphaFoldDB" id="F1Z0Z5"/>
<dbReference type="RefSeq" id="WP_003104624.1">
    <property type="nucleotide sequence ID" value="NZ_AEUT02000001.1"/>
</dbReference>
<dbReference type="GO" id="GO:0022627">
    <property type="term" value="C:cytosolic small ribosomal subunit"/>
    <property type="evidence" value="ECO:0007669"/>
    <property type="project" value="TreeGrafter"/>
</dbReference>
<dbReference type="GO" id="GO:0006412">
    <property type="term" value="P:translation"/>
    <property type="evidence" value="ECO:0007669"/>
    <property type="project" value="TreeGrafter"/>
</dbReference>
<evidence type="ECO:0000313" key="9">
    <source>
        <dbReference type="Proteomes" id="UP000003732"/>
    </source>
</evidence>
<dbReference type="HOGENOM" id="CLU_015805_4_5_9"/>
<dbReference type="Gene3D" id="2.40.50.140">
    <property type="entry name" value="Nucleic acid-binding proteins"/>
    <property type="match status" value="4"/>
</dbReference>
<evidence type="ECO:0000256" key="5">
    <source>
        <dbReference type="ARBA" id="ARBA00023274"/>
    </source>
</evidence>
<evidence type="ECO:0000313" key="8">
    <source>
        <dbReference type="EMBL" id="EGE54268.1"/>
    </source>
</evidence>
<dbReference type="PRINTS" id="PR00681">
    <property type="entry name" value="RIBOSOMALS1"/>
</dbReference>
<keyword evidence="2" id="KW-0677">Repeat</keyword>
<dbReference type="InterPro" id="IPR050437">
    <property type="entry name" value="Ribos_protein_bS1-like"/>
</dbReference>
<dbReference type="InterPro" id="IPR003029">
    <property type="entry name" value="S1_domain"/>
</dbReference>
<organism evidence="8 9">
    <name type="scientific">Streptococcus parauberis NCFD 2020</name>
    <dbReference type="NCBI Taxonomy" id="873447"/>
    <lineage>
        <taxon>Bacteria</taxon>
        <taxon>Bacillati</taxon>
        <taxon>Bacillota</taxon>
        <taxon>Bacilli</taxon>
        <taxon>Lactobacillales</taxon>
        <taxon>Streptococcaceae</taxon>
        <taxon>Streptococcus</taxon>
    </lineage>
</organism>
<dbReference type="InterPro" id="IPR012340">
    <property type="entry name" value="NA-bd_OB-fold"/>
</dbReference>
<evidence type="ECO:0000256" key="4">
    <source>
        <dbReference type="ARBA" id="ARBA00022980"/>
    </source>
</evidence>
<dbReference type="Pfam" id="PF00575">
    <property type="entry name" value="S1"/>
    <property type="match status" value="4"/>
</dbReference>
<protein>
    <submittedName>
        <fullName evidence="8">30S ribosomal protein S1</fullName>
    </submittedName>
</protein>